<dbReference type="GO" id="GO:0046839">
    <property type="term" value="P:phospholipid dephosphorylation"/>
    <property type="evidence" value="ECO:0007669"/>
    <property type="project" value="TreeGrafter"/>
</dbReference>
<feature type="region of interest" description="Disordered" evidence="6">
    <location>
        <begin position="290"/>
        <end position="350"/>
    </location>
</feature>
<organism evidence="9 10">
    <name type="scientific">Piloderma croceum (strain F 1598)</name>
    <dbReference type="NCBI Taxonomy" id="765440"/>
    <lineage>
        <taxon>Eukaryota</taxon>
        <taxon>Fungi</taxon>
        <taxon>Dikarya</taxon>
        <taxon>Basidiomycota</taxon>
        <taxon>Agaricomycotina</taxon>
        <taxon>Agaricomycetes</taxon>
        <taxon>Agaricomycetidae</taxon>
        <taxon>Atheliales</taxon>
        <taxon>Atheliaceae</taxon>
        <taxon>Piloderma</taxon>
    </lineage>
</organism>
<accession>A0A0C3CBD7</accession>
<evidence type="ECO:0000259" key="8">
    <source>
        <dbReference type="SMART" id="SM00014"/>
    </source>
</evidence>
<evidence type="ECO:0000256" key="4">
    <source>
        <dbReference type="ARBA" id="ARBA00022989"/>
    </source>
</evidence>
<dbReference type="Gene3D" id="1.20.144.10">
    <property type="entry name" value="Phosphatidic acid phosphatase type 2/haloperoxidase"/>
    <property type="match status" value="1"/>
</dbReference>
<reference evidence="9 10" key="1">
    <citation type="submission" date="2014-04" db="EMBL/GenBank/DDBJ databases">
        <authorList>
            <consortium name="DOE Joint Genome Institute"/>
            <person name="Kuo A."/>
            <person name="Tarkka M."/>
            <person name="Buscot F."/>
            <person name="Kohler A."/>
            <person name="Nagy L.G."/>
            <person name="Floudas D."/>
            <person name="Copeland A."/>
            <person name="Barry K.W."/>
            <person name="Cichocki N."/>
            <person name="Veneault-Fourrey C."/>
            <person name="LaButti K."/>
            <person name="Lindquist E.A."/>
            <person name="Lipzen A."/>
            <person name="Lundell T."/>
            <person name="Morin E."/>
            <person name="Murat C."/>
            <person name="Sun H."/>
            <person name="Tunlid A."/>
            <person name="Henrissat B."/>
            <person name="Grigoriev I.V."/>
            <person name="Hibbett D.S."/>
            <person name="Martin F."/>
            <person name="Nordberg H.P."/>
            <person name="Cantor M.N."/>
            <person name="Hua S.X."/>
        </authorList>
    </citation>
    <scope>NUCLEOTIDE SEQUENCE [LARGE SCALE GENOMIC DNA]</scope>
    <source>
        <strain evidence="9 10">F 1598</strain>
    </source>
</reference>
<dbReference type="CDD" id="cd03390">
    <property type="entry name" value="PAP2_containing_1_like"/>
    <property type="match status" value="1"/>
</dbReference>
<keyword evidence="5 7" id="KW-0472">Membrane</keyword>
<feature type="compositionally biased region" description="Basic and acidic residues" evidence="6">
    <location>
        <begin position="326"/>
        <end position="343"/>
    </location>
</feature>
<keyword evidence="4 7" id="KW-1133">Transmembrane helix</keyword>
<feature type="transmembrane region" description="Helical" evidence="7">
    <location>
        <begin position="251"/>
        <end position="269"/>
    </location>
</feature>
<evidence type="ECO:0000256" key="1">
    <source>
        <dbReference type="ARBA" id="ARBA00004141"/>
    </source>
</evidence>
<evidence type="ECO:0000313" key="10">
    <source>
        <dbReference type="Proteomes" id="UP000054166"/>
    </source>
</evidence>
<dbReference type="InterPro" id="IPR000326">
    <property type="entry name" value="PAP2/HPO"/>
</dbReference>
<dbReference type="GO" id="GO:0016020">
    <property type="term" value="C:membrane"/>
    <property type="evidence" value="ECO:0007669"/>
    <property type="project" value="UniProtKB-SubCell"/>
</dbReference>
<feature type="compositionally biased region" description="Basic and acidic residues" evidence="6">
    <location>
        <begin position="301"/>
        <end position="313"/>
    </location>
</feature>
<sequence>MPYSRIDRQQSQSLLRPQSHKMVFWRKSEPTPPMTKKRRMKLLWSYSPDWAITIILAAIFFALNSVPGFKREFSLADTSLRHPYAVHERVPTTALYLIAIVAPFVLQACVNMITIQSWWDFHNATLGLILGLAMTGAFTQFTKITVGRPRPDIIDRCQPIPGSADPTYGLSSVAICTQTDQHILKDGWRSFFSGHSSLSFAGLGFLTFYLAGKLHLFDRRGHTAKAWIALTPLAGASLVAISRSMDYRHHWHDIVVGSAVGLLFSYFSYRQYYPSLGSPLSHRPYAPRIESEEESGLPMHNDPHSNDPGDHSSADGVDDVELGDGTVERRGLHHLEDGWREDGPNQPTHS</sequence>
<feature type="transmembrane region" description="Helical" evidence="7">
    <location>
        <begin position="94"/>
        <end position="114"/>
    </location>
</feature>
<evidence type="ECO:0000256" key="3">
    <source>
        <dbReference type="ARBA" id="ARBA00022692"/>
    </source>
</evidence>
<evidence type="ECO:0000256" key="7">
    <source>
        <dbReference type="SAM" id="Phobius"/>
    </source>
</evidence>
<dbReference type="InParanoid" id="A0A0C3CBD7"/>
<dbReference type="Pfam" id="PF01569">
    <property type="entry name" value="PAP2"/>
    <property type="match status" value="1"/>
</dbReference>
<keyword evidence="3 7" id="KW-0812">Transmembrane</keyword>
<dbReference type="HOGENOM" id="CLU_021458_6_0_1"/>
<reference evidence="10" key="2">
    <citation type="submission" date="2015-01" db="EMBL/GenBank/DDBJ databases">
        <title>Evolutionary Origins and Diversification of the Mycorrhizal Mutualists.</title>
        <authorList>
            <consortium name="DOE Joint Genome Institute"/>
            <consortium name="Mycorrhizal Genomics Consortium"/>
            <person name="Kohler A."/>
            <person name="Kuo A."/>
            <person name="Nagy L.G."/>
            <person name="Floudas D."/>
            <person name="Copeland A."/>
            <person name="Barry K.W."/>
            <person name="Cichocki N."/>
            <person name="Veneault-Fourrey C."/>
            <person name="LaButti K."/>
            <person name="Lindquist E.A."/>
            <person name="Lipzen A."/>
            <person name="Lundell T."/>
            <person name="Morin E."/>
            <person name="Murat C."/>
            <person name="Riley R."/>
            <person name="Ohm R."/>
            <person name="Sun H."/>
            <person name="Tunlid A."/>
            <person name="Henrissat B."/>
            <person name="Grigoriev I.V."/>
            <person name="Hibbett D.S."/>
            <person name="Martin F."/>
        </authorList>
    </citation>
    <scope>NUCLEOTIDE SEQUENCE [LARGE SCALE GENOMIC DNA]</scope>
    <source>
        <strain evidence="10">F 1598</strain>
    </source>
</reference>
<dbReference type="PANTHER" id="PTHR10165">
    <property type="entry name" value="LIPID PHOSPHATE PHOSPHATASE"/>
    <property type="match status" value="1"/>
</dbReference>
<keyword evidence="10" id="KW-1185">Reference proteome</keyword>
<dbReference type="EMBL" id="KN832980">
    <property type="protein sequence ID" value="KIM87017.1"/>
    <property type="molecule type" value="Genomic_DNA"/>
</dbReference>
<feature type="transmembrane region" description="Helical" evidence="7">
    <location>
        <begin position="192"/>
        <end position="212"/>
    </location>
</feature>
<dbReference type="InterPro" id="IPR043216">
    <property type="entry name" value="PAP-like"/>
</dbReference>
<feature type="domain" description="Phosphatidic acid phosphatase type 2/haloperoxidase" evidence="8">
    <location>
        <begin position="125"/>
        <end position="269"/>
    </location>
</feature>
<proteinExistence type="inferred from homology"/>
<dbReference type="FunCoup" id="A0A0C3CBD7">
    <property type="interactions" value="64"/>
</dbReference>
<evidence type="ECO:0000256" key="6">
    <source>
        <dbReference type="SAM" id="MobiDB-lite"/>
    </source>
</evidence>
<dbReference type="OrthoDB" id="8907274at2759"/>
<evidence type="ECO:0000313" key="9">
    <source>
        <dbReference type="EMBL" id="KIM87017.1"/>
    </source>
</evidence>
<gene>
    <name evidence="9" type="ORF">PILCRDRAFT_295376</name>
</gene>
<evidence type="ECO:0000256" key="2">
    <source>
        <dbReference type="ARBA" id="ARBA00008816"/>
    </source>
</evidence>
<dbReference type="GO" id="GO:0008195">
    <property type="term" value="F:phosphatidate phosphatase activity"/>
    <property type="evidence" value="ECO:0007669"/>
    <property type="project" value="TreeGrafter"/>
</dbReference>
<dbReference type="Proteomes" id="UP000054166">
    <property type="component" value="Unassembled WGS sequence"/>
</dbReference>
<name>A0A0C3CBD7_PILCF</name>
<feature type="transmembrane region" description="Helical" evidence="7">
    <location>
        <begin position="121"/>
        <end position="141"/>
    </location>
</feature>
<dbReference type="SUPFAM" id="SSF48317">
    <property type="entry name" value="Acid phosphatase/Vanadium-dependent haloperoxidase"/>
    <property type="match status" value="1"/>
</dbReference>
<dbReference type="InterPro" id="IPR036938">
    <property type="entry name" value="PAP2/HPO_sf"/>
</dbReference>
<comment type="similarity">
    <text evidence="2">Belongs to the PA-phosphatase related phosphoesterase family.</text>
</comment>
<dbReference type="FunFam" id="1.20.144.10:FF:000017">
    <property type="entry name" value="Diacylglycerol pyrophosphate phosphatase 1"/>
    <property type="match status" value="1"/>
</dbReference>
<dbReference type="SMART" id="SM00014">
    <property type="entry name" value="acidPPc"/>
    <property type="match status" value="1"/>
</dbReference>
<dbReference type="PANTHER" id="PTHR10165:SF35">
    <property type="entry name" value="RE23632P"/>
    <property type="match status" value="1"/>
</dbReference>
<comment type="subcellular location">
    <subcellularLocation>
        <location evidence="1">Membrane</location>
        <topology evidence="1">Multi-pass membrane protein</topology>
    </subcellularLocation>
</comment>
<evidence type="ECO:0000256" key="5">
    <source>
        <dbReference type="ARBA" id="ARBA00023136"/>
    </source>
</evidence>
<feature type="transmembrane region" description="Helical" evidence="7">
    <location>
        <begin position="43"/>
        <end position="63"/>
    </location>
</feature>
<dbReference type="GO" id="GO:0006644">
    <property type="term" value="P:phospholipid metabolic process"/>
    <property type="evidence" value="ECO:0007669"/>
    <property type="project" value="InterPro"/>
</dbReference>
<dbReference type="STRING" id="765440.A0A0C3CBD7"/>
<protein>
    <recommendedName>
        <fullName evidence="8">Phosphatidic acid phosphatase type 2/haloperoxidase domain-containing protein</fullName>
    </recommendedName>
</protein>
<feature type="transmembrane region" description="Helical" evidence="7">
    <location>
        <begin position="224"/>
        <end position="245"/>
    </location>
</feature>
<dbReference type="AlphaFoldDB" id="A0A0C3CBD7"/>